<comment type="caution">
    <text evidence="2">The sequence shown here is derived from an EMBL/GenBank/DDBJ whole genome shotgun (WGS) entry which is preliminary data.</text>
</comment>
<reference evidence="2 3" key="2">
    <citation type="submission" date="2017-02" db="EMBL/GenBank/DDBJ databases">
        <title>A genome survey and senescence transcriptome analysis in Lentinula edodes.</title>
        <authorList>
            <person name="Sakamoto Y."/>
            <person name="Nakade K."/>
            <person name="Sato S."/>
            <person name="Yoshida Y."/>
            <person name="Miyazaki K."/>
            <person name="Natsume S."/>
            <person name="Konno N."/>
        </authorList>
    </citation>
    <scope>NUCLEOTIDE SEQUENCE [LARGE SCALE GENOMIC DNA]</scope>
    <source>
        <strain evidence="2 3">NBRC 111202</strain>
    </source>
</reference>
<evidence type="ECO:0000313" key="2">
    <source>
        <dbReference type="EMBL" id="GAW04196.1"/>
    </source>
</evidence>
<gene>
    <name evidence="2" type="ORF">LENED_005972</name>
</gene>
<feature type="transmembrane region" description="Helical" evidence="1">
    <location>
        <begin position="53"/>
        <end position="74"/>
    </location>
</feature>
<evidence type="ECO:0000256" key="1">
    <source>
        <dbReference type="SAM" id="Phobius"/>
    </source>
</evidence>
<protein>
    <submittedName>
        <fullName evidence="2">Uncharacterized protein</fullName>
    </submittedName>
</protein>
<evidence type="ECO:0000313" key="3">
    <source>
        <dbReference type="Proteomes" id="UP000188533"/>
    </source>
</evidence>
<sequence length="219" mass="24736">MPLDLLCVIRYKIIKHLFGQNCSLCKPAHSQCLHRRLRTVGIQTTMWTSHLSVLLIISTILLGVLSFPVASPAYPSFAGLERRVGSEVPSIESRLWLIRRVLKDGELIVLDSRSDVKVDKNERWGICIDSECFELTLEGSIEIEVYHEFMRPTWKTNRHEIPITDLGAKVNWGLGSIKVAVVNEFKHTAYGSHDDLGFLNDVLHAPPPLDDIYSTSSSR</sequence>
<dbReference type="EMBL" id="BDGU01000181">
    <property type="protein sequence ID" value="GAW04196.1"/>
    <property type="molecule type" value="Genomic_DNA"/>
</dbReference>
<dbReference type="Proteomes" id="UP000188533">
    <property type="component" value="Unassembled WGS sequence"/>
</dbReference>
<dbReference type="AlphaFoldDB" id="A0A1Q3EAE3"/>
<keyword evidence="1" id="KW-1133">Transmembrane helix</keyword>
<keyword evidence="3" id="KW-1185">Reference proteome</keyword>
<accession>A0A1Q3EAE3</accession>
<name>A0A1Q3EAE3_LENED</name>
<proteinExistence type="predicted"/>
<organism evidence="2 3">
    <name type="scientific">Lentinula edodes</name>
    <name type="common">Shiitake mushroom</name>
    <name type="synonym">Lentinus edodes</name>
    <dbReference type="NCBI Taxonomy" id="5353"/>
    <lineage>
        <taxon>Eukaryota</taxon>
        <taxon>Fungi</taxon>
        <taxon>Dikarya</taxon>
        <taxon>Basidiomycota</taxon>
        <taxon>Agaricomycotina</taxon>
        <taxon>Agaricomycetes</taxon>
        <taxon>Agaricomycetidae</taxon>
        <taxon>Agaricales</taxon>
        <taxon>Marasmiineae</taxon>
        <taxon>Omphalotaceae</taxon>
        <taxon>Lentinula</taxon>
    </lineage>
</organism>
<keyword evidence="1" id="KW-0472">Membrane</keyword>
<keyword evidence="1" id="KW-0812">Transmembrane</keyword>
<reference evidence="2 3" key="1">
    <citation type="submission" date="2016-08" db="EMBL/GenBank/DDBJ databases">
        <authorList>
            <consortium name="Lentinula edodes genome sequencing consortium"/>
            <person name="Sakamoto Y."/>
            <person name="Nakade K."/>
            <person name="Sato S."/>
            <person name="Yoshida Y."/>
            <person name="Miyazaki K."/>
            <person name="Natsume S."/>
            <person name="Konno N."/>
        </authorList>
    </citation>
    <scope>NUCLEOTIDE SEQUENCE [LARGE SCALE GENOMIC DNA]</scope>
    <source>
        <strain evidence="2 3">NBRC 111202</strain>
    </source>
</reference>